<keyword evidence="1" id="KW-1133">Transmembrane helix</keyword>
<sequence>MKRLILKILLLLLWCMLSAYLINVSVKLFVPAERTGSPTFWSIYVGTVALMVLYVGIINKLYNGIVAVKVPKDKESEIIVLGNYLLFAIAVPLLIHRLLLHVGVVIATNGEVGVEDIVLNTNYWKEDFPFLLLPLLFTALFFYYWPEYRLFKGDKVSVVPRQEEVSVFDWREYRLPNMLLEQLRKVLDPTISVVEGRIRVFDMVFILYENQNYFAVLTNGEKYLLPRFRPSMLSEWLLGCWFVQINNAVRVNMLYLQRPLEDRKNIILDETVDNILFDSNEKYSRELLRVGRSGTEHIKGFLNNIPTVTDQGWEEWAVEVRS</sequence>
<keyword evidence="1" id="KW-0812">Transmembrane</keyword>
<proteinExistence type="predicted"/>
<accession>A0ABW5L5F4</accession>
<name>A0ABW5L5F4_9SPHI</name>
<protein>
    <recommendedName>
        <fullName evidence="4">HTH LytTR-type domain-containing protein</fullName>
    </recommendedName>
</protein>
<feature type="transmembrane region" description="Helical" evidence="1">
    <location>
        <begin position="83"/>
        <end position="108"/>
    </location>
</feature>
<comment type="caution">
    <text evidence="2">The sequence shown here is derived from an EMBL/GenBank/DDBJ whole genome shotgun (WGS) entry which is preliminary data.</text>
</comment>
<keyword evidence="1" id="KW-0472">Membrane</keyword>
<reference evidence="3" key="1">
    <citation type="journal article" date="2019" name="Int. J. Syst. Evol. Microbiol.">
        <title>The Global Catalogue of Microorganisms (GCM) 10K type strain sequencing project: providing services to taxonomists for standard genome sequencing and annotation.</title>
        <authorList>
            <consortium name="The Broad Institute Genomics Platform"/>
            <consortium name="The Broad Institute Genome Sequencing Center for Infectious Disease"/>
            <person name="Wu L."/>
            <person name="Ma J."/>
        </authorList>
    </citation>
    <scope>NUCLEOTIDE SEQUENCE [LARGE SCALE GENOMIC DNA]</scope>
    <source>
        <strain evidence="3">KCTC 52298</strain>
    </source>
</reference>
<dbReference type="EMBL" id="JBHULD010000018">
    <property type="protein sequence ID" value="MFD2556282.1"/>
    <property type="molecule type" value="Genomic_DNA"/>
</dbReference>
<feature type="transmembrane region" description="Helical" evidence="1">
    <location>
        <begin position="43"/>
        <end position="62"/>
    </location>
</feature>
<evidence type="ECO:0000313" key="2">
    <source>
        <dbReference type="EMBL" id="MFD2556282.1"/>
    </source>
</evidence>
<organism evidence="2 3">
    <name type="scientific">Sphingobacterium tabacisoli</name>
    <dbReference type="NCBI Taxonomy" id="2044855"/>
    <lineage>
        <taxon>Bacteria</taxon>
        <taxon>Pseudomonadati</taxon>
        <taxon>Bacteroidota</taxon>
        <taxon>Sphingobacteriia</taxon>
        <taxon>Sphingobacteriales</taxon>
        <taxon>Sphingobacteriaceae</taxon>
        <taxon>Sphingobacterium</taxon>
    </lineage>
</organism>
<keyword evidence="3" id="KW-1185">Reference proteome</keyword>
<gene>
    <name evidence="2" type="ORF">ACFSQW_17945</name>
</gene>
<dbReference type="Proteomes" id="UP001597440">
    <property type="component" value="Unassembled WGS sequence"/>
</dbReference>
<evidence type="ECO:0000313" key="3">
    <source>
        <dbReference type="Proteomes" id="UP001597440"/>
    </source>
</evidence>
<feature type="transmembrane region" description="Helical" evidence="1">
    <location>
        <begin position="128"/>
        <end position="145"/>
    </location>
</feature>
<dbReference type="RefSeq" id="WP_210352650.1">
    <property type="nucleotide sequence ID" value="NZ_JAEQMU010000001.1"/>
</dbReference>
<evidence type="ECO:0000256" key="1">
    <source>
        <dbReference type="SAM" id="Phobius"/>
    </source>
</evidence>
<evidence type="ECO:0008006" key="4">
    <source>
        <dbReference type="Google" id="ProtNLM"/>
    </source>
</evidence>